<evidence type="ECO:0000313" key="4">
    <source>
        <dbReference type="Proteomes" id="UP000288623"/>
    </source>
</evidence>
<comment type="similarity">
    <text evidence="1 2">Belongs to the LOG family.</text>
</comment>
<name>A0A433RYS6_9BACL</name>
<dbReference type="EC" id="3.2.2.n1" evidence="2"/>
<dbReference type="GO" id="GO:0005829">
    <property type="term" value="C:cytosol"/>
    <property type="evidence" value="ECO:0007669"/>
    <property type="project" value="TreeGrafter"/>
</dbReference>
<dbReference type="AlphaFoldDB" id="A0A433RYS6"/>
<protein>
    <recommendedName>
        <fullName evidence="2">Cytokinin riboside 5'-monophosphate phosphoribohydrolase</fullName>
        <ecNumber evidence="2">3.2.2.n1</ecNumber>
    </recommendedName>
</protein>
<comment type="caution">
    <text evidence="3">The sequence shown here is derived from an EMBL/GenBank/DDBJ whole genome shotgun (WGS) entry which is preliminary data.</text>
</comment>
<keyword evidence="4" id="KW-1185">Reference proteome</keyword>
<sequence length="206" mass="22911">MSRRLSHFVVVFFYQQRKVFNMRVAIYCGSREGNNPIYIEKAIELGRTLAENGIGVVYGGANNGVMGAVADAALAAGGEVIGVTPAFDEWNEVTHLGLTELHYVSTMHERKALMIQLSDLFIALPGGAGTMDEFFDVFTLTQIGQQDKAVCLYNVNHFYEPLRTHFDKMVAEGFMPTEHLELLHMLETPQDALNLVAKIEAKQKSL</sequence>
<evidence type="ECO:0000256" key="1">
    <source>
        <dbReference type="ARBA" id="ARBA00006763"/>
    </source>
</evidence>
<dbReference type="GO" id="GO:0016799">
    <property type="term" value="F:hydrolase activity, hydrolyzing N-glycosyl compounds"/>
    <property type="evidence" value="ECO:0007669"/>
    <property type="project" value="TreeGrafter"/>
</dbReference>
<dbReference type="Proteomes" id="UP000288623">
    <property type="component" value="Unassembled WGS sequence"/>
</dbReference>
<dbReference type="InterPro" id="IPR005269">
    <property type="entry name" value="LOG"/>
</dbReference>
<evidence type="ECO:0000313" key="3">
    <source>
        <dbReference type="EMBL" id="RUS58431.1"/>
    </source>
</evidence>
<dbReference type="Gene3D" id="3.40.50.450">
    <property type="match status" value="1"/>
</dbReference>
<dbReference type="Pfam" id="PF03641">
    <property type="entry name" value="Lysine_decarbox"/>
    <property type="match status" value="1"/>
</dbReference>
<gene>
    <name evidence="3" type="ORF">QI30_00315</name>
</gene>
<dbReference type="EMBL" id="JTFC01000002">
    <property type="protein sequence ID" value="RUS58431.1"/>
    <property type="molecule type" value="Genomic_DNA"/>
</dbReference>
<accession>A0A433RYS6</accession>
<organism evidence="3 4">
    <name type="scientific">Candidatus Kurthia intestinigallinarum</name>
    <dbReference type="NCBI Taxonomy" id="1562256"/>
    <lineage>
        <taxon>Bacteria</taxon>
        <taxon>Bacillati</taxon>
        <taxon>Bacillota</taxon>
        <taxon>Bacilli</taxon>
        <taxon>Bacillales</taxon>
        <taxon>Caryophanaceae</taxon>
        <taxon>Kurthia</taxon>
    </lineage>
</organism>
<keyword evidence="2" id="KW-0203">Cytokinin biosynthesis</keyword>
<dbReference type="GO" id="GO:0009691">
    <property type="term" value="P:cytokinin biosynthetic process"/>
    <property type="evidence" value="ECO:0007669"/>
    <property type="project" value="UniProtKB-UniRule"/>
</dbReference>
<dbReference type="SUPFAM" id="SSF102405">
    <property type="entry name" value="MCP/YpsA-like"/>
    <property type="match status" value="1"/>
</dbReference>
<reference evidence="3 4" key="1">
    <citation type="submission" date="2014-11" db="EMBL/GenBank/DDBJ databases">
        <title>Genome sequence and analysis of novel Kurthia sp.</title>
        <authorList>
            <person name="Lawson J.N."/>
            <person name="Gonzalez J.E."/>
            <person name="Rinauldi L."/>
            <person name="Xuan Z."/>
            <person name="Firman A."/>
            <person name="Shaddox L."/>
            <person name="Trudeau A."/>
            <person name="Shah S."/>
            <person name="Reiman D."/>
        </authorList>
    </citation>
    <scope>NUCLEOTIDE SEQUENCE [LARGE SCALE GENOMIC DNA]</scope>
    <source>
        <strain evidence="3 4">3B1D</strain>
    </source>
</reference>
<evidence type="ECO:0000256" key="2">
    <source>
        <dbReference type="RuleBase" id="RU363015"/>
    </source>
</evidence>
<dbReference type="InterPro" id="IPR031100">
    <property type="entry name" value="LOG_fam"/>
</dbReference>
<proteinExistence type="inferred from homology"/>
<dbReference type="PANTHER" id="PTHR31223:SF70">
    <property type="entry name" value="LOG FAMILY PROTEIN YJL055W"/>
    <property type="match status" value="1"/>
</dbReference>
<keyword evidence="2" id="KW-0378">Hydrolase</keyword>
<dbReference type="NCBIfam" id="TIGR00730">
    <property type="entry name" value="Rossman fold protein, TIGR00730 family"/>
    <property type="match status" value="1"/>
</dbReference>
<dbReference type="PANTHER" id="PTHR31223">
    <property type="entry name" value="LOG FAMILY PROTEIN YJL055W"/>
    <property type="match status" value="1"/>
</dbReference>